<organism evidence="1 2">
    <name type="scientific">Mesorhizobium prunaredense</name>
    <dbReference type="NCBI Taxonomy" id="1631249"/>
    <lineage>
        <taxon>Bacteria</taxon>
        <taxon>Pseudomonadati</taxon>
        <taxon>Pseudomonadota</taxon>
        <taxon>Alphaproteobacteria</taxon>
        <taxon>Hyphomicrobiales</taxon>
        <taxon>Phyllobacteriaceae</taxon>
        <taxon>Mesorhizobium</taxon>
    </lineage>
</organism>
<sequence>MVPAAALALARQTKCPVVVAKLDRLSRDVAFIAGLMVQRVPFIDRGVRTARNGQRQVSNVRNVLARQSPTL</sequence>
<reference evidence="2" key="1">
    <citation type="submission" date="2017-01" db="EMBL/GenBank/DDBJ databases">
        <authorList>
            <person name="Brunel B."/>
        </authorList>
    </citation>
    <scope>NUCLEOTIDE SEQUENCE [LARGE SCALE GENOMIC DNA]</scope>
</reference>
<protein>
    <recommendedName>
        <fullName evidence="3">Resolvase/invertase-type recombinase catalytic domain-containing protein</fullName>
    </recommendedName>
</protein>
<dbReference type="Proteomes" id="UP000188388">
    <property type="component" value="Unassembled WGS sequence"/>
</dbReference>
<accession>A0A1R3VJZ3</accession>
<proteinExistence type="predicted"/>
<dbReference type="AlphaFoldDB" id="A0A1R3VJZ3"/>
<evidence type="ECO:0000313" key="2">
    <source>
        <dbReference type="Proteomes" id="UP000188388"/>
    </source>
</evidence>
<gene>
    <name evidence="1" type="ORF">BQ8794_70544</name>
</gene>
<evidence type="ECO:0008006" key="3">
    <source>
        <dbReference type="Google" id="ProtNLM"/>
    </source>
</evidence>
<evidence type="ECO:0000313" key="1">
    <source>
        <dbReference type="EMBL" id="SIT59614.1"/>
    </source>
</evidence>
<name>A0A1R3VJZ3_9HYPH</name>
<keyword evidence="2" id="KW-1185">Reference proteome</keyword>
<dbReference type="EMBL" id="FTPD01000067">
    <property type="protein sequence ID" value="SIT59614.1"/>
    <property type="molecule type" value="Genomic_DNA"/>
</dbReference>